<dbReference type="EMBL" id="JZWS03000001">
    <property type="protein sequence ID" value="MEW9490951.1"/>
    <property type="molecule type" value="Genomic_DNA"/>
</dbReference>
<evidence type="ECO:0000313" key="1">
    <source>
        <dbReference type="EMBL" id="MEW9490951.1"/>
    </source>
</evidence>
<proteinExistence type="predicted"/>
<protein>
    <submittedName>
        <fullName evidence="1">Beta-ribofuranosylaminobenzene 5'-phosphate synthase family protein</fullName>
    </submittedName>
</protein>
<name>A0ACC6TM62_9CREN</name>
<dbReference type="Proteomes" id="UP000053480">
    <property type="component" value="Unassembled WGS sequence"/>
</dbReference>
<comment type="caution">
    <text evidence="1">The sequence shown here is derived from an EMBL/GenBank/DDBJ whole genome shotgun (WGS) entry which is preliminary data.</text>
</comment>
<gene>
    <name evidence="1" type="ORF">TQ35_0001930</name>
</gene>
<organism evidence="1 2">
    <name type="scientific">Candidatus Aramenus sulfurataquae</name>
    <dbReference type="NCBI Taxonomy" id="1326980"/>
    <lineage>
        <taxon>Archaea</taxon>
        <taxon>Thermoproteota</taxon>
        <taxon>Thermoprotei</taxon>
        <taxon>Sulfolobales</taxon>
        <taxon>Sulfolobaceae</taxon>
        <taxon>Candidatus Aramenus</taxon>
    </lineage>
</organism>
<reference evidence="1" key="1">
    <citation type="submission" date="2024-07" db="EMBL/GenBank/DDBJ databases">
        <title>Metagenome and Metagenome-Assembled Genomes of Archaea from a hot spring from the geothermal field of Los Azufres, Mexico.</title>
        <authorList>
            <person name="Marin-Paredes R."/>
            <person name="Martinez-Romero E."/>
            <person name="Servin-Garciduenas L.E."/>
        </authorList>
    </citation>
    <scope>NUCLEOTIDE SEQUENCE</scope>
    <source>
        <strain evidence="1">AZ1-454</strain>
    </source>
</reference>
<accession>A0ACC6TM62</accession>
<sequence length="286" mass="31455">MIKVIGLSRVHITLFDVEGKYGRLDGGMGVGLKFPRVVVREGNCGSFEVEGVPKVGYCVEEDYEEHVGLGHTTQFLLALGKLAFESSFTRKSAVEIAKLLGRGSTSGVGVHVFEVGGFVVDGGHSKKVKKEFLPSDFSRAPPPPLLMRVDFPWYIYVNVPRGGRRIFGKEELQAFKEAKVEGVDALMRVAFMEFVPSVVEGDLDGVLEALDVIQGLGFKRVEWGLQTEEVRSLSKAMRSKGFPNGLSSFGPAIFTFCKKRECEELKSTFGGFYTEPNNEGAKVVWS</sequence>
<evidence type="ECO:0000313" key="2">
    <source>
        <dbReference type="Proteomes" id="UP000053480"/>
    </source>
</evidence>